<keyword evidence="2" id="KW-0479">Metal-binding</keyword>
<dbReference type="InParanoid" id="A0A1Y2EVV2"/>
<feature type="compositionally biased region" description="Low complexity" evidence="5">
    <location>
        <begin position="89"/>
        <end position="105"/>
    </location>
</feature>
<name>A0A1Y2EVV2_9BASI</name>
<dbReference type="OrthoDB" id="3364175at2759"/>
<keyword evidence="8" id="KW-1185">Reference proteome</keyword>
<dbReference type="Gene3D" id="4.10.240.10">
    <property type="entry name" value="Zn(2)-C6 fungal-type DNA-binding domain"/>
    <property type="match status" value="1"/>
</dbReference>
<feature type="compositionally biased region" description="Polar residues" evidence="5">
    <location>
        <begin position="18"/>
        <end position="28"/>
    </location>
</feature>
<feature type="coiled-coil region" evidence="4">
    <location>
        <begin position="112"/>
        <end position="139"/>
    </location>
</feature>
<evidence type="ECO:0000256" key="1">
    <source>
        <dbReference type="ARBA" id="ARBA00004123"/>
    </source>
</evidence>
<accession>A0A1Y2EVV2</accession>
<feature type="region of interest" description="Disordered" evidence="5">
    <location>
        <begin position="87"/>
        <end position="111"/>
    </location>
</feature>
<organism evidence="7 8">
    <name type="scientific">Leucosporidium creatinivorum</name>
    <dbReference type="NCBI Taxonomy" id="106004"/>
    <lineage>
        <taxon>Eukaryota</taxon>
        <taxon>Fungi</taxon>
        <taxon>Dikarya</taxon>
        <taxon>Basidiomycota</taxon>
        <taxon>Pucciniomycotina</taxon>
        <taxon>Microbotryomycetes</taxon>
        <taxon>Leucosporidiales</taxon>
        <taxon>Leucosporidium</taxon>
    </lineage>
</organism>
<evidence type="ECO:0000256" key="2">
    <source>
        <dbReference type="ARBA" id="ARBA00022723"/>
    </source>
</evidence>
<keyword evidence="4" id="KW-0175">Coiled coil</keyword>
<sequence length="834" mass="90176">MDLPVNGAGSSGDPSPPTNNSQSASPDHNNGDAAAAGSAPRPIKKRNRAQLSCTACHSRKQACNRQVPCDRCIKRGVAESCHIEGGKAAGAHTGSAAAPAPSTASKRSKDGKEALIDRIAILEAALREANKRNLSLNALPGDHDNEARAEPIDDVEAAAVALGELSQSNVAGEGGSGYRNWHGQSSIATVLGGASYVGGSAPSVLGERPSPEVFANLVSAIPPRPLANFLVDRFYSSEIQMLMRRFIITRRDTFERIFVQVLSYQDDISLLGFIPPMPTSVACIAMVSIVLATALQFLPDDSIPYVQQFVADHKKLQRDLKNQAKAALDVSEAEEPPSFFRVEATVYLALWTKNSGRPNSNYFLIAQAIRSAQQMGMHREGADHWGLLPYEAEQRRRLFWSLYAYDKGASFAFGRPYMILDHHIDVREPANADISLMAEDSTEPIVSKPIEEPTPYTILLLEIRISRLIAEIADNLFSCRKHTYSDVAHFDRKVLQLEASFPASFRTPSFEIVQRCPWVVSDYAYVSTQLVWIRCLVHRSYLLRKIPKEPEADYFAGSRQLAIALSQKLIGAARDVSVVITREQQRFFMIPFRLFDAAANLALSILQLPSSAPHVFANDRWILESRTALVNMGEDNVVAMEGVRCIAALRKKISDVLPEGVNLAAPVVDVGPGPHPIPYMGGTISFGDTPKDGANEAAGHQLPTPTRSDPSPPGHSPSAAFTVAPDFLSAPTNGISLTSDPLLAGPLPSLFDLPPISIGADVPPLATVSIAPGAFDSSLGGAAALEMAPREEWMNWESSVTSWPVGAAALQGGDNWDSIWQQIQEVQGDGQMGL</sequence>
<dbReference type="GO" id="GO:0006351">
    <property type="term" value="P:DNA-templated transcription"/>
    <property type="evidence" value="ECO:0007669"/>
    <property type="project" value="InterPro"/>
</dbReference>
<dbReference type="GO" id="GO:0000981">
    <property type="term" value="F:DNA-binding transcription factor activity, RNA polymerase II-specific"/>
    <property type="evidence" value="ECO:0007669"/>
    <property type="project" value="InterPro"/>
</dbReference>
<dbReference type="InterPro" id="IPR036864">
    <property type="entry name" value="Zn2-C6_fun-type_DNA-bd_sf"/>
</dbReference>
<dbReference type="Pfam" id="PF04082">
    <property type="entry name" value="Fungal_trans"/>
    <property type="match status" value="1"/>
</dbReference>
<evidence type="ECO:0000313" key="8">
    <source>
        <dbReference type="Proteomes" id="UP000193467"/>
    </source>
</evidence>
<dbReference type="EMBL" id="MCGR01000037">
    <property type="protein sequence ID" value="ORY75688.1"/>
    <property type="molecule type" value="Genomic_DNA"/>
</dbReference>
<feature type="region of interest" description="Disordered" evidence="5">
    <location>
        <begin position="684"/>
        <end position="721"/>
    </location>
</feature>
<dbReference type="SMART" id="SM00906">
    <property type="entry name" value="Fungal_trans"/>
    <property type="match status" value="1"/>
</dbReference>
<dbReference type="CDD" id="cd12148">
    <property type="entry name" value="fungal_TF_MHR"/>
    <property type="match status" value="1"/>
</dbReference>
<evidence type="ECO:0000313" key="7">
    <source>
        <dbReference type="EMBL" id="ORY75688.1"/>
    </source>
</evidence>
<keyword evidence="3" id="KW-0539">Nucleus</keyword>
<dbReference type="Proteomes" id="UP000193467">
    <property type="component" value="Unassembled WGS sequence"/>
</dbReference>
<protein>
    <submittedName>
        <fullName evidence="7">Fungal-specific transcription factor domain-domain-containing protein</fullName>
    </submittedName>
</protein>
<feature type="domain" description="Zn(2)-C6 fungal-type" evidence="6">
    <location>
        <begin position="52"/>
        <end position="83"/>
    </location>
</feature>
<evidence type="ECO:0000256" key="5">
    <source>
        <dbReference type="SAM" id="MobiDB-lite"/>
    </source>
</evidence>
<dbReference type="InterPro" id="IPR007219">
    <property type="entry name" value="XnlR_reg_dom"/>
</dbReference>
<dbReference type="PANTHER" id="PTHR31001:SF87">
    <property type="entry name" value="COL-21"/>
    <property type="match status" value="1"/>
</dbReference>
<dbReference type="SMART" id="SM00066">
    <property type="entry name" value="GAL4"/>
    <property type="match status" value="1"/>
</dbReference>
<dbReference type="STRING" id="106004.A0A1Y2EVV2"/>
<dbReference type="PROSITE" id="PS50048">
    <property type="entry name" value="ZN2_CY6_FUNGAL_2"/>
    <property type="match status" value="1"/>
</dbReference>
<evidence type="ECO:0000256" key="3">
    <source>
        <dbReference type="ARBA" id="ARBA00023242"/>
    </source>
</evidence>
<dbReference type="InterPro" id="IPR001138">
    <property type="entry name" value="Zn2Cys6_DnaBD"/>
</dbReference>
<dbReference type="GO" id="GO:0008270">
    <property type="term" value="F:zinc ion binding"/>
    <property type="evidence" value="ECO:0007669"/>
    <property type="project" value="InterPro"/>
</dbReference>
<dbReference type="AlphaFoldDB" id="A0A1Y2EVV2"/>
<proteinExistence type="predicted"/>
<gene>
    <name evidence="7" type="ORF">BCR35DRAFT_306212</name>
</gene>
<comment type="caution">
    <text evidence="7">The sequence shown here is derived from an EMBL/GenBank/DDBJ whole genome shotgun (WGS) entry which is preliminary data.</text>
</comment>
<dbReference type="PANTHER" id="PTHR31001">
    <property type="entry name" value="UNCHARACTERIZED TRANSCRIPTIONAL REGULATORY PROTEIN"/>
    <property type="match status" value="1"/>
</dbReference>
<feature type="region of interest" description="Disordered" evidence="5">
    <location>
        <begin position="1"/>
        <end position="47"/>
    </location>
</feature>
<dbReference type="GO" id="GO:0003677">
    <property type="term" value="F:DNA binding"/>
    <property type="evidence" value="ECO:0007669"/>
    <property type="project" value="InterPro"/>
</dbReference>
<evidence type="ECO:0000256" key="4">
    <source>
        <dbReference type="SAM" id="Coils"/>
    </source>
</evidence>
<dbReference type="PROSITE" id="PS00463">
    <property type="entry name" value="ZN2_CY6_FUNGAL_1"/>
    <property type="match status" value="1"/>
</dbReference>
<dbReference type="GO" id="GO:0005634">
    <property type="term" value="C:nucleus"/>
    <property type="evidence" value="ECO:0007669"/>
    <property type="project" value="UniProtKB-SubCell"/>
</dbReference>
<reference evidence="7 8" key="1">
    <citation type="submission" date="2016-07" db="EMBL/GenBank/DDBJ databases">
        <title>Pervasive Adenine N6-methylation of Active Genes in Fungi.</title>
        <authorList>
            <consortium name="DOE Joint Genome Institute"/>
            <person name="Mondo S.J."/>
            <person name="Dannebaum R.O."/>
            <person name="Kuo R.C."/>
            <person name="Labutti K."/>
            <person name="Haridas S."/>
            <person name="Kuo A."/>
            <person name="Salamov A."/>
            <person name="Ahrendt S.R."/>
            <person name="Lipzen A."/>
            <person name="Sullivan W."/>
            <person name="Andreopoulos W.B."/>
            <person name="Clum A."/>
            <person name="Lindquist E."/>
            <person name="Daum C."/>
            <person name="Ramamoorthy G.K."/>
            <person name="Gryganskyi A."/>
            <person name="Culley D."/>
            <person name="Magnuson J.K."/>
            <person name="James T.Y."/>
            <person name="O'Malley M.A."/>
            <person name="Stajich J.E."/>
            <person name="Spatafora J.W."/>
            <person name="Visel A."/>
            <person name="Grigoriev I.V."/>
        </authorList>
    </citation>
    <scope>NUCLEOTIDE SEQUENCE [LARGE SCALE GENOMIC DNA]</scope>
    <source>
        <strain evidence="7 8">62-1032</strain>
    </source>
</reference>
<dbReference type="InterPro" id="IPR050613">
    <property type="entry name" value="Sec_Metabolite_Reg"/>
</dbReference>
<evidence type="ECO:0000259" key="6">
    <source>
        <dbReference type="PROSITE" id="PS50048"/>
    </source>
</evidence>
<comment type="subcellular location">
    <subcellularLocation>
        <location evidence="1">Nucleus</location>
    </subcellularLocation>
</comment>
<dbReference type="SUPFAM" id="SSF57701">
    <property type="entry name" value="Zn2/Cys6 DNA-binding domain"/>
    <property type="match status" value="1"/>
</dbReference>
<dbReference type="CDD" id="cd00067">
    <property type="entry name" value="GAL4"/>
    <property type="match status" value="1"/>
</dbReference>